<keyword evidence="1" id="KW-0732">Signal</keyword>
<evidence type="ECO:0000256" key="1">
    <source>
        <dbReference type="SAM" id="SignalP"/>
    </source>
</evidence>
<dbReference type="AlphaFoldDB" id="A0A9Q1BL53"/>
<comment type="caution">
    <text evidence="2">The sequence shown here is derived from an EMBL/GenBank/DDBJ whole genome shotgun (WGS) entry which is preliminary data.</text>
</comment>
<protein>
    <submittedName>
        <fullName evidence="2">Uncharacterized protein</fullName>
    </submittedName>
</protein>
<evidence type="ECO:0000313" key="2">
    <source>
        <dbReference type="EMBL" id="KAJ8028504.1"/>
    </source>
</evidence>
<proteinExistence type="predicted"/>
<dbReference type="InterPro" id="IPR016187">
    <property type="entry name" value="CTDL_fold"/>
</dbReference>
<feature type="chain" id="PRO_5040176745" evidence="1">
    <location>
        <begin position="23"/>
        <end position="196"/>
    </location>
</feature>
<reference evidence="2" key="1">
    <citation type="submission" date="2021-10" db="EMBL/GenBank/DDBJ databases">
        <title>Tropical sea cucumber genome reveals ecological adaptation and Cuvierian tubules defense mechanism.</title>
        <authorList>
            <person name="Chen T."/>
        </authorList>
    </citation>
    <scope>NUCLEOTIDE SEQUENCE</scope>
    <source>
        <strain evidence="2">Nanhai2018</strain>
        <tissue evidence="2">Muscle</tissue>
    </source>
</reference>
<dbReference type="CDD" id="cd00037">
    <property type="entry name" value="CLECT"/>
    <property type="match status" value="1"/>
</dbReference>
<feature type="signal peptide" evidence="1">
    <location>
        <begin position="1"/>
        <end position="22"/>
    </location>
</feature>
<dbReference type="Proteomes" id="UP001152320">
    <property type="component" value="Chromosome 15"/>
</dbReference>
<sequence length="196" mass="21681">MKLSSALSVAFLAVVMSRIVSGGIKGVVPRFPLDGCNGDEFWHKYEDYCYKLVYFPNGEPGNVFDISAECQNQGPQVDSAGIAYLADIQSRAENDFIANMVTMYEERAWIGAFRFGELKELAFAGNTVGAKALELILLSRTGNPRNLTIKEGDKLKDSAGSASQSQPIRMIVTREQNAVTHFVLHFVRKTVYTQCI</sequence>
<dbReference type="InterPro" id="IPR016186">
    <property type="entry name" value="C-type_lectin-like/link_sf"/>
</dbReference>
<name>A0A9Q1BL53_HOLLE</name>
<organism evidence="2 3">
    <name type="scientific">Holothuria leucospilota</name>
    <name type="common">Black long sea cucumber</name>
    <name type="synonym">Mertensiothuria leucospilota</name>
    <dbReference type="NCBI Taxonomy" id="206669"/>
    <lineage>
        <taxon>Eukaryota</taxon>
        <taxon>Metazoa</taxon>
        <taxon>Echinodermata</taxon>
        <taxon>Eleutherozoa</taxon>
        <taxon>Echinozoa</taxon>
        <taxon>Holothuroidea</taxon>
        <taxon>Aspidochirotacea</taxon>
        <taxon>Aspidochirotida</taxon>
        <taxon>Holothuriidae</taxon>
        <taxon>Holothuria</taxon>
    </lineage>
</organism>
<dbReference type="Gene3D" id="3.10.100.10">
    <property type="entry name" value="Mannose-Binding Protein A, subunit A"/>
    <property type="match status" value="1"/>
</dbReference>
<evidence type="ECO:0000313" key="3">
    <source>
        <dbReference type="Proteomes" id="UP001152320"/>
    </source>
</evidence>
<accession>A0A9Q1BL53</accession>
<dbReference type="EMBL" id="JAIZAY010000015">
    <property type="protein sequence ID" value="KAJ8028504.1"/>
    <property type="molecule type" value="Genomic_DNA"/>
</dbReference>
<gene>
    <name evidence="2" type="ORF">HOLleu_30758</name>
</gene>
<keyword evidence="3" id="KW-1185">Reference proteome</keyword>
<dbReference type="SUPFAM" id="SSF56436">
    <property type="entry name" value="C-type lectin-like"/>
    <property type="match status" value="1"/>
</dbReference>